<dbReference type="Proteomes" id="UP000005316">
    <property type="component" value="Unassembled WGS sequence"/>
</dbReference>
<dbReference type="HOGENOM" id="CLU_141574_1_0_9"/>
<dbReference type="EMBL" id="AFPZ01000105">
    <property type="protein sequence ID" value="EGQ21064.1"/>
    <property type="molecule type" value="Genomic_DNA"/>
</dbReference>
<dbReference type="AlphaFoldDB" id="F9DX16"/>
<name>F9DX16_9BACL</name>
<dbReference type="InterPro" id="IPR020288">
    <property type="entry name" value="Sheath_initiator"/>
</dbReference>
<organism evidence="1 2">
    <name type="scientific">Sporosarcina newyorkensis 2681</name>
    <dbReference type="NCBI Taxonomy" id="1027292"/>
    <lineage>
        <taxon>Bacteria</taxon>
        <taxon>Bacillati</taxon>
        <taxon>Bacillota</taxon>
        <taxon>Bacilli</taxon>
        <taxon>Bacillales</taxon>
        <taxon>Caryophanaceae</taxon>
        <taxon>Sporosarcina</taxon>
    </lineage>
</organism>
<protein>
    <recommendedName>
        <fullName evidence="3">DUF2634 domain-containing protein</fullName>
    </recommendedName>
</protein>
<reference evidence="1 2" key="1">
    <citation type="submission" date="2011-04" db="EMBL/GenBank/DDBJ databases">
        <authorList>
            <person name="Muzny D."/>
            <person name="Qin X."/>
            <person name="Deng J."/>
            <person name="Jiang H."/>
            <person name="Liu Y."/>
            <person name="Qu J."/>
            <person name="Song X.-Z."/>
            <person name="Zhang L."/>
            <person name="Thornton R."/>
            <person name="Coyle M."/>
            <person name="Francisco L."/>
            <person name="Jackson L."/>
            <person name="Javaid M."/>
            <person name="Korchina V."/>
            <person name="Kovar C."/>
            <person name="Mata R."/>
            <person name="Mathew T."/>
            <person name="Ngo R."/>
            <person name="Nguyen L."/>
            <person name="Nguyen N."/>
            <person name="Okwuonu G."/>
            <person name="Ongeri F."/>
            <person name="Pham C."/>
            <person name="Simmons D."/>
            <person name="Wilczek-Boney K."/>
            <person name="Hale W."/>
            <person name="Jakkamsetti A."/>
            <person name="Pham P."/>
            <person name="Ruth R."/>
            <person name="San Lucas F."/>
            <person name="Warren J."/>
            <person name="Zhang J."/>
            <person name="Zhao Z."/>
            <person name="Zhou C."/>
            <person name="Zhu D."/>
            <person name="Lee S."/>
            <person name="Bess C."/>
            <person name="Blankenburg K."/>
            <person name="Forbes L."/>
            <person name="Fu Q."/>
            <person name="Gubbala S."/>
            <person name="Hirani K."/>
            <person name="Jayaseelan J.C."/>
            <person name="Lara F."/>
            <person name="Munidasa M."/>
            <person name="Palculict T."/>
            <person name="Patil S."/>
            <person name="Pu L.-L."/>
            <person name="Saada N."/>
            <person name="Tang L."/>
            <person name="Weissenberger G."/>
            <person name="Zhu Y."/>
            <person name="Hemphill L."/>
            <person name="Shang Y."/>
            <person name="Youmans B."/>
            <person name="Ayvaz T."/>
            <person name="Ross M."/>
            <person name="Santibanez J."/>
            <person name="Aqrawi P."/>
            <person name="Gross S."/>
            <person name="Joshi V."/>
            <person name="Fowler G."/>
            <person name="Nazareth L."/>
            <person name="Reid J."/>
            <person name="Worley K."/>
            <person name="Petrosino J."/>
            <person name="Highlander S."/>
            <person name="Gibbs R."/>
        </authorList>
    </citation>
    <scope>NUCLEOTIDE SEQUENCE [LARGE SCALE GENOMIC DNA]</scope>
    <source>
        <strain evidence="1 2">2681</strain>
    </source>
</reference>
<evidence type="ECO:0008006" key="3">
    <source>
        <dbReference type="Google" id="ProtNLM"/>
    </source>
</evidence>
<comment type="caution">
    <text evidence="1">The sequence shown here is derived from an EMBL/GenBank/DDBJ whole genome shotgun (WGS) entry which is preliminary data.</text>
</comment>
<sequence>MSTQLYPSFDAPDLMADEVVETLQDVYAYKYDYDNERLVVTGTGKAVKGDPIDAYRFWAVKCCLTERYQYAAYSSDFGVEFQAIMEADYPRPIAESEIKRTIKEALMVDERTISVTTFSFEWSGDSCWINFKLESVYGIDNVEIQRGGELSGRIRAA</sequence>
<evidence type="ECO:0000313" key="1">
    <source>
        <dbReference type="EMBL" id="EGQ21064.1"/>
    </source>
</evidence>
<gene>
    <name evidence="1" type="ORF">HMPREF9372_3347</name>
</gene>
<proteinExistence type="predicted"/>
<dbReference type="OrthoDB" id="89089at2"/>
<evidence type="ECO:0000313" key="2">
    <source>
        <dbReference type="Proteomes" id="UP000005316"/>
    </source>
</evidence>
<dbReference type="Pfam" id="PF10934">
    <property type="entry name" value="Sheath_initiator"/>
    <property type="match status" value="1"/>
</dbReference>
<dbReference type="eggNOG" id="ENOG5031F2E">
    <property type="taxonomic scope" value="Bacteria"/>
</dbReference>
<dbReference type="RefSeq" id="WP_009498038.1">
    <property type="nucleotide sequence ID" value="NZ_GL982998.1"/>
</dbReference>
<accession>F9DX16</accession>